<dbReference type="AlphaFoldDB" id="A0A3B1ING5"/>
<evidence type="ECO:0000313" key="4">
    <source>
        <dbReference type="Ensembl" id="ENSAMXP00000030784.1"/>
    </source>
</evidence>
<dbReference type="Proteomes" id="UP000018467">
    <property type="component" value="Unassembled WGS sequence"/>
</dbReference>
<dbReference type="Bgee" id="ENSAMXG00000035044">
    <property type="expression patterns" value="Expressed in embryo"/>
</dbReference>
<dbReference type="Pfam" id="PF23057">
    <property type="entry name" value="RBD_ZCCHC3_1st"/>
    <property type="match status" value="1"/>
</dbReference>
<dbReference type="PANTHER" id="PTHR22639:SF3">
    <property type="entry name" value="ZINC FINGER CCHC DOMAIN-CONTAINING PROTEIN 3"/>
    <property type="match status" value="1"/>
</dbReference>
<reference evidence="5" key="1">
    <citation type="submission" date="2013-03" db="EMBL/GenBank/DDBJ databases">
        <authorList>
            <person name="Jeffery W."/>
            <person name="Warren W."/>
            <person name="Wilson R.K."/>
        </authorList>
    </citation>
    <scope>NUCLEOTIDE SEQUENCE</scope>
    <source>
        <strain evidence="5">female</strain>
    </source>
</reference>
<feature type="compositionally biased region" description="Polar residues" evidence="2">
    <location>
        <begin position="318"/>
        <end position="329"/>
    </location>
</feature>
<accession>A0A3B1ING5</accession>
<protein>
    <recommendedName>
        <fullName evidence="3">CCHC-type domain-containing protein</fullName>
    </recommendedName>
</protein>
<feature type="compositionally biased region" description="Basic and acidic residues" evidence="2">
    <location>
        <begin position="276"/>
        <end position="287"/>
    </location>
</feature>
<evidence type="ECO:0000313" key="5">
    <source>
        <dbReference type="Proteomes" id="UP000018467"/>
    </source>
</evidence>
<feature type="region of interest" description="Disordered" evidence="2">
    <location>
        <begin position="234"/>
        <end position="329"/>
    </location>
</feature>
<dbReference type="SUPFAM" id="SSF57756">
    <property type="entry name" value="Retrovirus zinc finger-like domains"/>
    <property type="match status" value="1"/>
</dbReference>
<name>A0A3B1ING5_ASTMX</name>
<dbReference type="Pfam" id="PF23058">
    <property type="entry name" value="RBD_ZCCHC3_2nd"/>
    <property type="match status" value="1"/>
</dbReference>
<dbReference type="SMART" id="SM00343">
    <property type="entry name" value="ZnF_C2HC"/>
    <property type="match status" value="3"/>
</dbReference>
<evidence type="ECO:0000256" key="1">
    <source>
        <dbReference type="PROSITE-ProRule" id="PRU00047"/>
    </source>
</evidence>
<reference evidence="5" key="2">
    <citation type="journal article" date="2014" name="Nat. Commun.">
        <title>The cavefish genome reveals candidate genes for eye loss.</title>
        <authorList>
            <person name="McGaugh S.E."/>
            <person name="Gross J.B."/>
            <person name="Aken B."/>
            <person name="Blin M."/>
            <person name="Borowsky R."/>
            <person name="Chalopin D."/>
            <person name="Hinaux H."/>
            <person name="Jeffery W.R."/>
            <person name="Keene A."/>
            <person name="Ma L."/>
            <person name="Minx P."/>
            <person name="Murphy D."/>
            <person name="O'Quin K.E."/>
            <person name="Retaux S."/>
            <person name="Rohner N."/>
            <person name="Searle S.M."/>
            <person name="Stahl B.A."/>
            <person name="Tabin C."/>
            <person name="Volff J.N."/>
            <person name="Yoshizawa M."/>
            <person name="Warren W.C."/>
        </authorList>
    </citation>
    <scope>NUCLEOTIDE SEQUENCE [LARGE SCALE GENOMIC DNA]</scope>
    <source>
        <strain evidence="5">female</strain>
    </source>
</reference>
<dbReference type="Ensembl" id="ENSAMXT00000047863.1">
    <property type="protein sequence ID" value="ENSAMXP00000030784.1"/>
    <property type="gene ID" value="ENSAMXG00000035044.1"/>
</dbReference>
<dbReference type="InterPro" id="IPR057810">
    <property type="entry name" value="RBD_ZCCHC3_1st"/>
</dbReference>
<sequence>MASAALRVKHWVKLKFIGHDDPPERNIVGRMILDSHWITAQDLLSFIGLPNKKEFEVCFKEQRAFSTFIDNFTNNTENWKYFEIFSPNEDEVKNIIVKFWTGRVQDEDIETYLKRYCEILKPVIKPTDNLGLWYGVRKYVVKMKKTNGQTMRIPNSVSLGPYTGKISYPGQVSACFICNSTEHQARECSETKCWQCGNLGHKSKDCSSVPLCSLCGEKGHNYFNCPNSYANRSRMPHNTQESTSRDPTVLAVQRSRTQEEAAPRPSAQDQTATRPRIQEEAAPRPRTQDQTAPRPRIQEQTVPRPRIQEQTAPRPRIQEQTASRTRTQEQMMTNKISSLKIYFISSLQKILTLLKS</sequence>
<keyword evidence="1" id="KW-0862">Zinc</keyword>
<dbReference type="GO" id="GO:0008270">
    <property type="term" value="F:zinc ion binding"/>
    <property type="evidence" value="ECO:0007669"/>
    <property type="project" value="UniProtKB-KW"/>
</dbReference>
<feature type="compositionally biased region" description="Polar residues" evidence="2">
    <location>
        <begin position="234"/>
        <end position="246"/>
    </location>
</feature>
<organism evidence="4 5">
    <name type="scientific">Astyanax mexicanus</name>
    <name type="common">Blind cave fish</name>
    <name type="synonym">Astyanax fasciatus mexicanus</name>
    <dbReference type="NCBI Taxonomy" id="7994"/>
    <lineage>
        <taxon>Eukaryota</taxon>
        <taxon>Metazoa</taxon>
        <taxon>Chordata</taxon>
        <taxon>Craniata</taxon>
        <taxon>Vertebrata</taxon>
        <taxon>Euteleostomi</taxon>
        <taxon>Actinopterygii</taxon>
        <taxon>Neopterygii</taxon>
        <taxon>Teleostei</taxon>
        <taxon>Ostariophysi</taxon>
        <taxon>Characiformes</taxon>
        <taxon>Characoidei</taxon>
        <taxon>Acestrorhamphidae</taxon>
        <taxon>Acestrorhamphinae</taxon>
        <taxon>Astyanax</taxon>
    </lineage>
</organism>
<dbReference type="PROSITE" id="PS50158">
    <property type="entry name" value="ZF_CCHC"/>
    <property type="match status" value="1"/>
</dbReference>
<dbReference type="Pfam" id="PF00098">
    <property type="entry name" value="zf-CCHC"/>
    <property type="match status" value="2"/>
</dbReference>
<feature type="domain" description="CCHC-type" evidence="3">
    <location>
        <begin position="192"/>
        <end position="206"/>
    </location>
</feature>
<reference evidence="4" key="4">
    <citation type="submission" date="2025-09" db="UniProtKB">
        <authorList>
            <consortium name="Ensembl"/>
        </authorList>
    </citation>
    <scope>IDENTIFICATION</scope>
</reference>
<dbReference type="Gene3D" id="4.10.60.10">
    <property type="entry name" value="Zinc finger, CCHC-type"/>
    <property type="match status" value="1"/>
</dbReference>
<keyword evidence="1" id="KW-0479">Metal-binding</keyword>
<proteinExistence type="predicted"/>
<dbReference type="InterPro" id="IPR042509">
    <property type="entry name" value="ZCCHC3"/>
</dbReference>
<dbReference type="InterPro" id="IPR057811">
    <property type="entry name" value="RBD_ZCCHC3_2nd"/>
</dbReference>
<dbReference type="InParanoid" id="A0A3B1ING5"/>
<dbReference type="InterPro" id="IPR036875">
    <property type="entry name" value="Znf_CCHC_sf"/>
</dbReference>
<dbReference type="GO" id="GO:0002218">
    <property type="term" value="P:activation of innate immune response"/>
    <property type="evidence" value="ECO:0007669"/>
    <property type="project" value="InterPro"/>
</dbReference>
<keyword evidence="5" id="KW-1185">Reference proteome</keyword>
<dbReference type="GO" id="GO:0003690">
    <property type="term" value="F:double-stranded DNA binding"/>
    <property type="evidence" value="ECO:0007669"/>
    <property type="project" value="InterPro"/>
</dbReference>
<evidence type="ECO:0000256" key="2">
    <source>
        <dbReference type="SAM" id="MobiDB-lite"/>
    </source>
</evidence>
<dbReference type="GO" id="GO:0003723">
    <property type="term" value="F:RNA binding"/>
    <property type="evidence" value="ECO:0007669"/>
    <property type="project" value="InterPro"/>
</dbReference>
<dbReference type="PANTHER" id="PTHR22639">
    <property type="entry name" value="GAG-RELATED PROTEIN"/>
    <property type="match status" value="1"/>
</dbReference>
<dbReference type="InterPro" id="IPR001878">
    <property type="entry name" value="Znf_CCHC"/>
</dbReference>
<reference evidence="4" key="3">
    <citation type="submission" date="2025-08" db="UniProtKB">
        <authorList>
            <consortium name="Ensembl"/>
        </authorList>
    </citation>
    <scope>IDENTIFICATION</scope>
</reference>
<dbReference type="GeneTree" id="ENSGT00530000063983"/>
<evidence type="ECO:0000259" key="3">
    <source>
        <dbReference type="PROSITE" id="PS50158"/>
    </source>
</evidence>
<keyword evidence="1" id="KW-0863">Zinc-finger</keyword>